<organism evidence="2 3">
    <name type="scientific">Apiospora phragmitis</name>
    <dbReference type="NCBI Taxonomy" id="2905665"/>
    <lineage>
        <taxon>Eukaryota</taxon>
        <taxon>Fungi</taxon>
        <taxon>Dikarya</taxon>
        <taxon>Ascomycota</taxon>
        <taxon>Pezizomycotina</taxon>
        <taxon>Sordariomycetes</taxon>
        <taxon>Xylariomycetidae</taxon>
        <taxon>Amphisphaeriales</taxon>
        <taxon>Apiosporaceae</taxon>
        <taxon>Apiospora</taxon>
    </lineage>
</organism>
<accession>A0ABR1T4P3</accession>
<name>A0ABR1T4P3_9PEZI</name>
<dbReference type="EMBL" id="JAQQWL010000015">
    <property type="protein sequence ID" value="KAK8041559.1"/>
    <property type="molecule type" value="Genomic_DNA"/>
</dbReference>
<dbReference type="RefSeq" id="XP_066709104.1">
    <property type="nucleotide sequence ID" value="XM_066865975.1"/>
</dbReference>
<dbReference type="PANTHER" id="PTHR35910">
    <property type="entry name" value="2EXR DOMAIN-CONTAINING PROTEIN"/>
    <property type="match status" value="1"/>
</dbReference>
<proteinExistence type="predicted"/>
<feature type="domain" description="2EXR" evidence="1">
    <location>
        <begin position="57"/>
        <end position="145"/>
    </location>
</feature>
<gene>
    <name evidence="2" type="ORF">PG994_014566</name>
</gene>
<evidence type="ECO:0000259" key="1">
    <source>
        <dbReference type="Pfam" id="PF20150"/>
    </source>
</evidence>
<dbReference type="InterPro" id="IPR045518">
    <property type="entry name" value="2EXR"/>
</dbReference>
<reference evidence="2 3" key="1">
    <citation type="submission" date="2023-01" db="EMBL/GenBank/DDBJ databases">
        <title>Analysis of 21 Apiospora genomes using comparative genomics revels a genus with tremendous synthesis potential of carbohydrate active enzymes and secondary metabolites.</title>
        <authorList>
            <person name="Sorensen T."/>
        </authorList>
    </citation>
    <scope>NUCLEOTIDE SEQUENCE [LARGE SCALE GENOMIC DNA]</scope>
    <source>
        <strain evidence="2 3">CBS 135458</strain>
    </source>
</reference>
<keyword evidence="3" id="KW-1185">Reference proteome</keyword>
<comment type="caution">
    <text evidence="2">The sequence shown here is derived from an EMBL/GenBank/DDBJ whole genome shotgun (WGS) entry which is preliminary data.</text>
</comment>
<evidence type="ECO:0000313" key="3">
    <source>
        <dbReference type="Proteomes" id="UP001480595"/>
    </source>
</evidence>
<dbReference type="GeneID" id="92099038"/>
<dbReference type="PANTHER" id="PTHR35910:SF6">
    <property type="entry name" value="2EXR DOMAIN-CONTAINING PROTEIN"/>
    <property type="match status" value="1"/>
</dbReference>
<evidence type="ECO:0000313" key="2">
    <source>
        <dbReference type="EMBL" id="KAK8041559.1"/>
    </source>
</evidence>
<protein>
    <recommendedName>
        <fullName evidence="1">2EXR domain-containing protein</fullName>
    </recommendedName>
</protein>
<dbReference type="Pfam" id="PF20150">
    <property type="entry name" value="2EXR"/>
    <property type="match status" value="1"/>
</dbReference>
<sequence>MARLSGDDTLRESDDIIAAPEYNRPPFTFYQSSTSRHVCILSHTPSLFHPATALIALPIELRRLIWTTYLQQQRIITIKIIPETGSGDEYDRYVIEAQRRYRHSKLLRLCRESRTVALEFFSLRIPCTNLDTLVPLYFNPEHDILSIDQKYDGLGWLVDLLPKLTVYDSRGVGVLHLATNSRVLSNRLDLETLEKLSTSARKASAEAVSSLRHLWIMSIEQSNTRAMAGGLDWRNAKVHHNRAVPVFPLLQTFTRLPKDPRPIELDLGHIATFYHPQESVNRWRQLEEFLGINRKEPLELRVLLAADATYSSWDGQTGPIVDRTTAQRFLENEEKWFRDKTCTLFDVRVPYWGQYLNKEEWEGLRGRLQDAVGFWLFPAEAFGPLRNDGITTLKRTRDLRSHPPELCVFDMN</sequence>
<dbReference type="Proteomes" id="UP001480595">
    <property type="component" value="Unassembled WGS sequence"/>
</dbReference>